<reference evidence="1" key="1">
    <citation type="submission" date="2016-12" db="EMBL/GenBank/DDBJ databases">
        <title>Discovery of methanogenic haloarchaea.</title>
        <authorList>
            <person name="Sorokin D.Y."/>
            <person name="Makarova K.S."/>
            <person name="Abbas B."/>
            <person name="Ferrer M."/>
            <person name="Golyshin P.N."/>
        </authorList>
    </citation>
    <scope>NUCLEOTIDE SEQUENCE [LARGE SCALE GENOMIC DNA]</scope>
    <source>
        <strain evidence="1">HMET1</strain>
    </source>
</reference>
<dbReference type="Proteomes" id="UP000185744">
    <property type="component" value="Unassembled WGS sequence"/>
</dbReference>
<evidence type="ECO:0000313" key="1">
    <source>
        <dbReference type="EMBL" id="OKY79091.1"/>
    </source>
</evidence>
<dbReference type="STRING" id="1903181.BTN85_1597"/>
<dbReference type="InParanoid" id="A0A1Q6DXM5"/>
<dbReference type="EMBL" id="MSDW01000001">
    <property type="protein sequence ID" value="OKY79091.1"/>
    <property type="molecule type" value="Genomic_DNA"/>
</dbReference>
<gene>
    <name evidence="1" type="ORF">BTN85_1597</name>
</gene>
<protein>
    <submittedName>
        <fullName evidence="1">Uncharacterized protein</fullName>
    </submittedName>
</protein>
<accession>A0A1Q6DXM5</accession>
<organism evidence="1 2">
    <name type="scientific">Methanohalarchaeum thermophilum</name>
    <dbReference type="NCBI Taxonomy" id="1903181"/>
    <lineage>
        <taxon>Archaea</taxon>
        <taxon>Methanobacteriati</taxon>
        <taxon>Methanobacteriota</taxon>
        <taxon>Methanonatronarchaeia</taxon>
        <taxon>Methanonatronarchaeales</taxon>
        <taxon>Methanonatronarchaeaceae</taxon>
        <taxon>Candidatus Methanohalarchaeum</taxon>
    </lineage>
</organism>
<dbReference type="AlphaFoldDB" id="A0A1Q6DXM5"/>
<name>A0A1Q6DXM5_METT1</name>
<comment type="caution">
    <text evidence="1">The sequence shown here is derived from an EMBL/GenBank/DDBJ whole genome shotgun (WGS) entry which is preliminary data.</text>
</comment>
<evidence type="ECO:0000313" key="2">
    <source>
        <dbReference type="Proteomes" id="UP000185744"/>
    </source>
</evidence>
<keyword evidence="2" id="KW-1185">Reference proteome</keyword>
<sequence length="149" mass="17319">MRETKSEKTIICRIQDLTKRKKGLLIKEYTNARGYLKGDIEDLYSATKQAMDKYTEKVKESKEYPLHLRNDTFKVEKAENTEEFDYWAKIPVSNVWGGIWVPIKPREVTPQQAEGLPYGPYFKRKFAFPPNLSHTFGQHGTIASSEELD</sequence>
<proteinExistence type="predicted"/>